<protein>
    <recommendedName>
        <fullName evidence="3">Alcohol acetyltransferase</fullName>
    </recommendedName>
</protein>
<dbReference type="Pfam" id="PF07247">
    <property type="entry name" value="AATase"/>
    <property type="match status" value="1"/>
</dbReference>
<gene>
    <name evidence="1" type="ORF">FE257_009226</name>
</gene>
<evidence type="ECO:0008006" key="3">
    <source>
        <dbReference type="Google" id="ProtNLM"/>
    </source>
</evidence>
<dbReference type="GO" id="GO:0008080">
    <property type="term" value="F:N-acetyltransferase activity"/>
    <property type="evidence" value="ECO:0007669"/>
    <property type="project" value="TreeGrafter"/>
</dbReference>
<name>A0AAD4CKJ0_ASPNN</name>
<evidence type="ECO:0000313" key="2">
    <source>
        <dbReference type="Proteomes" id="UP001194746"/>
    </source>
</evidence>
<evidence type="ECO:0000313" key="1">
    <source>
        <dbReference type="EMBL" id="KAF9888231.1"/>
    </source>
</evidence>
<sequence length="477" mass="53311">MRHALGWYRALIVTGLYTIKKSAQLDTTSINSYIPALKKCIHTHPMLNTTIENEGSEAPAFTQPAKLDLRNHIQIIDPKSPSYASMGELEVLQRVTLETHDQLWVDIESIPQWKVVVLPLPDEVDSTEHRIYILYAYSHTHGDGKSGLAFHKSLLQGLQTRDDQYDQDPIYQCRRSPFPPPLEEVCELRISWSFLLSTLFGAHLPGFLCNWLDLQPSGCPSPRVYLGIPMRHNPDNFHTGCRILIVDKALLESVLATCREHHAKLTGLLNQLVVRALSKALPPESDEESFIGQIVVDLRSMIPAYSNDTMGNCVSAIHETSPRFRGDSGYDDMFWEAVRRTTSRLAGAAGTLDDQPVGLLKYLSNYRGWFSQKLGQNRDSSYEISNLGVFDPSLVNESDAALHAPRRDDGSWRIQRMVFSQPANVTASPLNFQAVTTVGGEMVVTLSWQVGVLGVADEDVLTADIMANIEESLRNIV</sequence>
<dbReference type="PANTHER" id="PTHR28037:SF1">
    <property type="entry name" value="ALCOHOL O-ACETYLTRANSFERASE 1-RELATED"/>
    <property type="match status" value="1"/>
</dbReference>
<comment type="caution">
    <text evidence="1">The sequence shown here is derived from an EMBL/GenBank/DDBJ whole genome shotgun (WGS) entry which is preliminary data.</text>
</comment>
<dbReference type="EMBL" id="VCAU01000050">
    <property type="protein sequence ID" value="KAF9888231.1"/>
    <property type="molecule type" value="Genomic_DNA"/>
</dbReference>
<dbReference type="AlphaFoldDB" id="A0AAD4CKJ0"/>
<dbReference type="InterPro" id="IPR010828">
    <property type="entry name" value="Atf2/Sli1-like"/>
</dbReference>
<organism evidence="1 2">
    <name type="scientific">Aspergillus nanangensis</name>
    <dbReference type="NCBI Taxonomy" id="2582783"/>
    <lineage>
        <taxon>Eukaryota</taxon>
        <taxon>Fungi</taxon>
        <taxon>Dikarya</taxon>
        <taxon>Ascomycota</taxon>
        <taxon>Pezizomycotina</taxon>
        <taxon>Eurotiomycetes</taxon>
        <taxon>Eurotiomycetidae</taxon>
        <taxon>Eurotiales</taxon>
        <taxon>Aspergillaceae</taxon>
        <taxon>Aspergillus</taxon>
        <taxon>Aspergillus subgen. Circumdati</taxon>
    </lineage>
</organism>
<dbReference type="Proteomes" id="UP001194746">
    <property type="component" value="Unassembled WGS sequence"/>
</dbReference>
<dbReference type="PANTHER" id="PTHR28037">
    <property type="entry name" value="ALCOHOL O-ACETYLTRANSFERASE 1-RELATED"/>
    <property type="match status" value="1"/>
</dbReference>
<dbReference type="SUPFAM" id="SSF52777">
    <property type="entry name" value="CoA-dependent acyltransferases"/>
    <property type="match status" value="1"/>
</dbReference>
<keyword evidence="2" id="KW-1185">Reference proteome</keyword>
<reference evidence="1" key="1">
    <citation type="journal article" date="2019" name="Beilstein J. Org. Chem.">
        <title>Nanangenines: drimane sesquiterpenoids as the dominant metabolite cohort of a novel Australian fungus, Aspergillus nanangensis.</title>
        <authorList>
            <person name="Lacey H.J."/>
            <person name="Gilchrist C.L.M."/>
            <person name="Crombie A."/>
            <person name="Kalaitzis J.A."/>
            <person name="Vuong D."/>
            <person name="Rutledge P.J."/>
            <person name="Turner P."/>
            <person name="Pitt J.I."/>
            <person name="Lacey E."/>
            <person name="Chooi Y.H."/>
            <person name="Piggott A.M."/>
        </authorList>
    </citation>
    <scope>NUCLEOTIDE SEQUENCE</scope>
    <source>
        <strain evidence="1">MST-FP2251</strain>
    </source>
</reference>
<dbReference type="InterPro" id="IPR052058">
    <property type="entry name" value="Alcohol_O-acetyltransferase"/>
</dbReference>
<reference evidence="1" key="2">
    <citation type="submission" date="2020-02" db="EMBL/GenBank/DDBJ databases">
        <authorList>
            <person name="Gilchrist C.L.M."/>
            <person name="Chooi Y.-H."/>
        </authorList>
    </citation>
    <scope>NUCLEOTIDE SEQUENCE</scope>
    <source>
        <strain evidence="1">MST-FP2251</strain>
    </source>
</reference>
<proteinExistence type="predicted"/>
<accession>A0AAD4CKJ0</accession>